<keyword evidence="6" id="KW-0520">NAD</keyword>
<evidence type="ECO:0000256" key="1">
    <source>
        <dbReference type="ARBA" id="ARBA00001947"/>
    </source>
</evidence>
<keyword evidence="4 7" id="KW-0862">Zinc</keyword>
<dbReference type="EMBL" id="MU254077">
    <property type="protein sequence ID" value="KAG9242405.1"/>
    <property type="molecule type" value="Genomic_DNA"/>
</dbReference>
<gene>
    <name evidence="9" type="ORF">BJ878DRAFT_425978</name>
</gene>
<organism evidence="9 10">
    <name type="scientific">Calycina marina</name>
    <dbReference type="NCBI Taxonomy" id="1763456"/>
    <lineage>
        <taxon>Eukaryota</taxon>
        <taxon>Fungi</taxon>
        <taxon>Dikarya</taxon>
        <taxon>Ascomycota</taxon>
        <taxon>Pezizomycotina</taxon>
        <taxon>Leotiomycetes</taxon>
        <taxon>Helotiales</taxon>
        <taxon>Pezizellaceae</taxon>
        <taxon>Calycina</taxon>
    </lineage>
</organism>
<dbReference type="CDD" id="cd08297">
    <property type="entry name" value="CAD3"/>
    <property type="match status" value="1"/>
</dbReference>
<evidence type="ECO:0000313" key="9">
    <source>
        <dbReference type="EMBL" id="KAG9242405.1"/>
    </source>
</evidence>
<dbReference type="InterPro" id="IPR020843">
    <property type="entry name" value="ER"/>
</dbReference>
<dbReference type="GO" id="GO:0008270">
    <property type="term" value="F:zinc ion binding"/>
    <property type="evidence" value="ECO:0007669"/>
    <property type="project" value="InterPro"/>
</dbReference>
<dbReference type="SUPFAM" id="SSF51735">
    <property type="entry name" value="NAD(P)-binding Rossmann-fold domains"/>
    <property type="match status" value="1"/>
</dbReference>
<dbReference type="GO" id="GO:0004022">
    <property type="term" value="F:alcohol dehydrogenase (NAD+) activity"/>
    <property type="evidence" value="ECO:0007669"/>
    <property type="project" value="TreeGrafter"/>
</dbReference>
<comment type="cofactor">
    <cofactor evidence="1 7">
        <name>Zn(2+)</name>
        <dbReference type="ChEBI" id="CHEBI:29105"/>
    </cofactor>
</comment>
<dbReference type="InterPro" id="IPR011032">
    <property type="entry name" value="GroES-like_sf"/>
</dbReference>
<dbReference type="SMART" id="SM00829">
    <property type="entry name" value="PKS_ER"/>
    <property type="match status" value="1"/>
</dbReference>
<protein>
    <submittedName>
        <fullName evidence="9">Alcohol dehydrogenase-like protein</fullName>
    </submittedName>
</protein>
<name>A0A9P7Z048_9HELO</name>
<dbReference type="Proteomes" id="UP000887226">
    <property type="component" value="Unassembled WGS sequence"/>
</dbReference>
<dbReference type="OrthoDB" id="1879366at2759"/>
<sequence length="368" mass="38911">MAASETQVSFEIPKKHKAMVYDKPGSISTKIEEIETPEPGPGDVLVKLTHSGVCHSDMGVMENSWVLLPFPTQAGQIGGHEGIGLVVKLGPGSEHGRVKLGDRVGIKWIAYACGACLPCLEGKDGVCFNQKISGYYYPGTFQQYALAPANYVTPIPEDLKSEDAAPMLCAGVTSYSALRKSSAKSGQWVVIAGAGGGLGHLAVQIGSRGMALRIIGVDHGSKESLVKECGAEAFLDINKFDDTTLAEEIKNITGGLGASAVVVCTASNGAYSQALSFLRFGGTLVCVGMPEGESKPIANAYPAAMVGQELTIKGSAVGNQREVLEVLDMAARGIVKTRTRIEKMENLTEVFKEMSEGKMQGRVVLDLR</sequence>
<feature type="domain" description="Enoyl reductase (ER)" evidence="8">
    <location>
        <begin position="25"/>
        <end position="365"/>
    </location>
</feature>
<comment type="similarity">
    <text evidence="2 7">Belongs to the zinc-containing alcohol dehydrogenase family.</text>
</comment>
<dbReference type="Gene3D" id="3.40.50.720">
    <property type="entry name" value="NAD(P)-binding Rossmann-like Domain"/>
    <property type="match status" value="1"/>
</dbReference>
<dbReference type="Gene3D" id="3.90.180.10">
    <property type="entry name" value="Medium-chain alcohol dehydrogenases, catalytic domain"/>
    <property type="match status" value="1"/>
</dbReference>
<evidence type="ECO:0000256" key="4">
    <source>
        <dbReference type="ARBA" id="ARBA00022833"/>
    </source>
</evidence>
<dbReference type="Pfam" id="PF00107">
    <property type="entry name" value="ADH_zinc_N"/>
    <property type="match status" value="1"/>
</dbReference>
<dbReference type="InterPro" id="IPR002328">
    <property type="entry name" value="ADH_Zn_CS"/>
</dbReference>
<proteinExistence type="inferred from homology"/>
<dbReference type="GO" id="GO:0005737">
    <property type="term" value="C:cytoplasm"/>
    <property type="evidence" value="ECO:0007669"/>
    <property type="project" value="TreeGrafter"/>
</dbReference>
<keyword evidence="3 7" id="KW-0479">Metal-binding</keyword>
<evidence type="ECO:0000313" key="10">
    <source>
        <dbReference type="Proteomes" id="UP000887226"/>
    </source>
</evidence>
<dbReference type="InterPro" id="IPR036291">
    <property type="entry name" value="NAD(P)-bd_dom_sf"/>
</dbReference>
<evidence type="ECO:0000256" key="7">
    <source>
        <dbReference type="RuleBase" id="RU361277"/>
    </source>
</evidence>
<dbReference type="Pfam" id="PF08240">
    <property type="entry name" value="ADH_N"/>
    <property type="match status" value="1"/>
</dbReference>
<dbReference type="PANTHER" id="PTHR42940">
    <property type="entry name" value="ALCOHOL DEHYDROGENASE 1-RELATED"/>
    <property type="match status" value="1"/>
</dbReference>
<evidence type="ECO:0000256" key="5">
    <source>
        <dbReference type="ARBA" id="ARBA00023002"/>
    </source>
</evidence>
<dbReference type="PROSITE" id="PS00059">
    <property type="entry name" value="ADH_ZINC"/>
    <property type="match status" value="1"/>
</dbReference>
<dbReference type="InterPro" id="IPR013154">
    <property type="entry name" value="ADH-like_N"/>
</dbReference>
<accession>A0A9P7Z048</accession>
<dbReference type="PANTHER" id="PTHR42940:SF5">
    <property type="entry name" value="ALCOHOL DEHYDROGENASE 2"/>
    <property type="match status" value="1"/>
</dbReference>
<evidence type="ECO:0000259" key="8">
    <source>
        <dbReference type="SMART" id="SM00829"/>
    </source>
</evidence>
<keyword evidence="10" id="KW-1185">Reference proteome</keyword>
<dbReference type="AlphaFoldDB" id="A0A9P7Z048"/>
<reference evidence="9" key="1">
    <citation type="journal article" date="2021" name="IMA Fungus">
        <title>Genomic characterization of three marine fungi, including Emericellopsis atlantica sp. nov. with signatures of a generalist lifestyle and marine biomass degradation.</title>
        <authorList>
            <person name="Hagestad O.C."/>
            <person name="Hou L."/>
            <person name="Andersen J.H."/>
            <person name="Hansen E.H."/>
            <person name="Altermark B."/>
            <person name="Li C."/>
            <person name="Kuhnert E."/>
            <person name="Cox R.J."/>
            <person name="Crous P.W."/>
            <person name="Spatafora J.W."/>
            <person name="Lail K."/>
            <person name="Amirebrahimi M."/>
            <person name="Lipzen A."/>
            <person name="Pangilinan J."/>
            <person name="Andreopoulos W."/>
            <person name="Hayes R.D."/>
            <person name="Ng V."/>
            <person name="Grigoriev I.V."/>
            <person name="Jackson S.A."/>
            <person name="Sutton T.D.S."/>
            <person name="Dobson A.D.W."/>
            <person name="Rama T."/>
        </authorList>
    </citation>
    <scope>NUCLEOTIDE SEQUENCE</scope>
    <source>
        <strain evidence="9">TRa3180A</strain>
    </source>
</reference>
<keyword evidence="5" id="KW-0560">Oxidoreductase</keyword>
<evidence type="ECO:0000256" key="2">
    <source>
        <dbReference type="ARBA" id="ARBA00008072"/>
    </source>
</evidence>
<evidence type="ECO:0000256" key="6">
    <source>
        <dbReference type="ARBA" id="ARBA00023027"/>
    </source>
</evidence>
<evidence type="ECO:0000256" key="3">
    <source>
        <dbReference type="ARBA" id="ARBA00022723"/>
    </source>
</evidence>
<dbReference type="InterPro" id="IPR013149">
    <property type="entry name" value="ADH-like_C"/>
</dbReference>
<comment type="caution">
    <text evidence="9">The sequence shown here is derived from an EMBL/GenBank/DDBJ whole genome shotgun (WGS) entry which is preliminary data.</text>
</comment>
<dbReference type="SUPFAM" id="SSF50129">
    <property type="entry name" value="GroES-like"/>
    <property type="match status" value="1"/>
</dbReference>
<dbReference type="FunFam" id="3.40.50.720:FF:000039">
    <property type="entry name" value="Alcohol dehydrogenase AdhP"/>
    <property type="match status" value="1"/>
</dbReference>